<organism evidence="2 3">
    <name type="scientific">Diaporthe eres</name>
    <name type="common">Phomopsis oblonga</name>
    <dbReference type="NCBI Taxonomy" id="83184"/>
    <lineage>
        <taxon>Eukaryota</taxon>
        <taxon>Fungi</taxon>
        <taxon>Dikarya</taxon>
        <taxon>Ascomycota</taxon>
        <taxon>Pezizomycotina</taxon>
        <taxon>Sordariomycetes</taxon>
        <taxon>Sordariomycetidae</taxon>
        <taxon>Diaporthales</taxon>
        <taxon>Diaporthaceae</taxon>
        <taxon>Diaporthe</taxon>
        <taxon>Diaporthe eres species complex</taxon>
    </lineage>
</organism>
<dbReference type="EMBL" id="JAKNSF020000089">
    <property type="protein sequence ID" value="KAK7718094.1"/>
    <property type="molecule type" value="Genomic_DNA"/>
</dbReference>
<dbReference type="InterPro" id="IPR011333">
    <property type="entry name" value="SKP1/BTB/POZ_sf"/>
</dbReference>
<gene>
    <name evidence="2" type="ORF">SLS63_010577</name>
</gene>
<dbReference type="Gene3D" id="3.30.710.10">
    <property type="entry name" value="Potassium Channel Kv1.1, Chain A"/>
    <property type="match status" value="1"/>
</dbReference>
<dbReference type="Proteomes" id="UP001430848">
    <property type="component" value="Unassembled WGS sequence"/>
</dbReference>
<dbReference type="SUPFAM" id="SSF54695">
    <property type="entry name" value="POZ domain"/>
    <property type="match status" value="1"/>
</dbReference>
<reference evidence="2 3" key="1">
    <citation type="submission" date="2024-02" db="EMBL/GenBank/DDBJ databases">
        <title>De novo assembly and annotation of 12 fungi associated with fruit tree decline syndrome in Ontario, Canada.</title>
        <authorList>
            <person name="Sulman M."/>
            <person name="Ellouze W."/>
            <person name="Ilyukhin E."/>
        </authorList>
    </citation>
    <scope>NUCLEOTIDE SEQUENCE [LARGE SCALE GENOMIC DNA]</scope>
    <source>
        <strain evidence="2 3">M169</strain>
    </source>
</reference>
<feature type="domain" description="BTB" evidence="1">
    <location>
        <begin position="22"/>
        <end position="89"/>
    </location>
</feature>
<evidence type="ECO:0000259" key="1">
    <source>
        <dbReference type="PROSITE" id="PS50097"/>
    </source>
</evidence>
<keyword evidence="3" id="KW-1185">Reference proteome</keyword>
<dbReference type="PROSITE" id="PS50097">
    <property type="entry name" value="BTB"/>
    <property type="match status" value="1"/>
</dbReference>
<dbReference type="InterPro" id="IPR000210">
    <property type="entry name" value="BTB/POZ_dom"/>
</dbReference>
<dbReference type="CDD" id="cd18186">
    <property type="entry name" value="BTB_POZ_ZBTB_KLHL-like"/>
    <property type="match status" value="1"/>
</dbReference>
<dbReference type="PANTHER" id="PTHR47843">
    <property type="entry name" value="BTB DOMAIN-CONTAINING PROTEIN-RELATED"/>
    <property type="match status" value="1"/>
</dbReference>
<protein>
    <recommendedName>
        <fullName evidence="1">BTB domain-containing protein</fullName>
    </recommendedName>
</protein>
<proteinExistence type="predicted"/>
<evidence type="ECO:0000313" key="3">
    <source>
        <dbReference type="Proteomes" id="UP001430848"/>
    </source>
</evidence>
<name>A0ABR1NWJ6_DIAER</name>
<sequence>MEIAEEGRGVNLGALLKSGTFSDLQLSCEGRDFAVHKAILCSQSRVISAECEGNFEESRTNVIKIEEFNAETVHAMLEFLYCGDYSVTPSHNESKYLDPRLDVSAQAGENGDEVSRMNEFFDSVAAVTKQRLSTHLYANAIGDYYDIQPLCTLARSKVKREFEEHWHLDNFTHLLRETCQTRKTGDIEFHRLLGQIAVEHPDDSAWLEAVEAEGLDIPLSVTTSFVGSCIDRVRHLDRKLRDQALTIDVLEGELMKERNPPPWLRRRPE</sequence>
<dbReference type="Pfam" id="PF00651">
    <property type="entry name" value="BTB"/>
    <property type="match status" value="1"/>
</dbReference>
<dbReference type="SMART" id="SM00225">
    <property type="entry name" value="BTB"/>
    <property type="match status" value="1"/>
</dbReference>
<accession>A0ABR1NWJ6</accession>
<dbReference type="PANTHER" id="PTHR47843:SF5">
    <property type="entry name" value="BTB_POZ DOMAIN PROTEIN"/>
    <property type="match status" value="1"/>
</dbReference>
<evidence type="ECO:0000313" key="2">
    <source>
        <dbReference type="EMBL" id="KAK7718094.1"/>
    </source>
</evidence>
<comment type="caution">
    <text evidence="2">The sequence shown here is derived from an EMBL/GenBank/DDBJ whole genome shotgun (WGS) entry which is preliminary data.</text>
</comment>